<reference evidence="1 2" key="1">
    <citation type="journal article" date="2012" name="J. Bacteriol.">
        <title>Genome sequence of the bacterium Streptomyces davawensis JCM 4913 and heterologous production of the unique antibiotic roseoflavin.</title>
        <authorList>
            <person name="Jankowitsch F."/>
            <person name="Schwarz J."/>
            <person name="Ruckert C."/>
            <person name="Gust B."/>
            <person name="Szczepanowski R."/>
            <person name="Blom J."/>
            <person name="Pelzer S."/>
            <person name="Kalinowski J."/>
            <person name="Mack M."/>
        </authorList>
    </citation>
    <scope>NUCLEOTIDE SEQUENCE [LARGE SCALE GENOMIC DNA]</scope>
    <source>
        <strain evidence="2">DSM 101723 / JCM 4913 / KCC S-0913 / 768</strain>
    </source>
</reference>
<dbReference type="OrthoDB" id="3964962at2"/>
<dbReference type="InterPro" id="IPR011990">
    <property type="entry name" value="TPR-like_helical_dom_sf"/>
</dbReference>
<dbReference type="KEGG" id="sdv:BN159_2206"/>
<protein>
    <submittedName>
        <fullName evidence="1">Uncharacterized protein</fullName>
    </submittedName>
</protein>
<dbReference type="EMBL" id="HE971709">
    <property type="protein sequence ID" value="CCK26585.1"/>
    <property type="molecule type" value="Genomic_DNA"/>
</dbReference>
<dbReference type="SUPFAM" id="SSF81901">
    <property type="entry name" value="HCP-like"/>
    <property type="match status" value="2"/>
</dbReference>
<evidence type="ECO:0000313" key="2">
    <source>
        <dbReference type="Proteomes" id="UP000008043"/>
    </source>
</evidence>
<dbReference type="eggNOG" id="COG0457">
    <property type="taxonomic scope" value="Bacteria"/>
</dbReference>
<organism evidence="1 2">
    <name type="scientific">Streptomyces davaonensis (strain DSM 101723 / JCM 4913 / KCC S-0913 / 768)</name>
    <dbReference type="NCBI Taxonomy" id="1214101"/>
    <lineage>
        <taxon>Bacteria</taxon>
        <taxon>Bacillati</taxon>
        <taxon>Actinomycetota</taxon>
        <taxon>Actinomycetes</taxon>
        <taxon>Kitasatosporales</taxon>
        <taxon>Streptomycetaceae</taxon>
        <taxon>Streptomyces</taxon>
    </lineage>
</organism>
<evidence type="ECO:0000313" key="1">
    <source>
        <dbReference type="EMBL" id="CCK26585.1"/>
    </source>
</evidence>
<accession>K4R0F9</accession>
<name>K4R0F9_STRDJ</name>
<dbReference type="Gene3D" id="1.25.40.10">
    <property type="entry name" value="Tetratricopeptide repeat domain"/>
    <property type="match status" value="2"/>
</dbReference>
<dbReference type="PATRIC" id="fig|1214101.3.peg.2239"/>
<dbReference type="STRING" id="1214101.BN159_2206"/>
<dbReference type="HOGENOM" id="CLU_348480_0_0_11"/>
<dbReference type="RefSeq" id="WP_015656979.1">
    <property type="nucleotide sequence ID" value="NC_020504.1"/>
</dbReference>
<dbReference type="Proteomes" id="UP000008043">
    <property type="component" value="Chromosome"/>
</dbReference>
<sequence>MTNAGAEEAAFFARLRRLGELRRAELGERVSLAVLARAAGVRSRETVREWLSGGRMPQDPEQLLCVVAVLRAEAVRLRGELPDEWRALLDAEEWRRLHADLAGARGRATGAAVRGGLAARALEERRLAELPDRPRPLGEWHPRALGVHPSISGASGETGFVLPEYVPREHDRRLRESLERIAAGPDAAFVLVRGESCTGKTRTAYEAVRACLPEWELAFPKDPDSLLKLLEADALGPRTVLWLDEGQDCLLGERGASAAAGLRRLLERPGPLLVLMTMWHQHHRTLTARPDAQARDPHAQARALLGQATDVRVPVAFSREERDQVRAIGDRAVATARMTSREGALTQTLAAGPELVAFYESADGAPDCYGQAVITAAMDARRLGHGPELPDALLESAAPAYLGEAVRADAGADWFANALRHARTKVMGVVAPLGDVVAAGGMGARPGVRRLADYLDHHGRTARSYVCPGAPFWAAAERFAGSASDLLQLANSAHFRGRFAVADALYARAAERGDASAWTERAYLRRDRGCREEAVEFCWKGHAAGDADALNSLAHWYLEDEEPEAARRLVPEIEATGHPRALLSLAEEEQLHDSDAEVERLARIAAELGWAQALTFLGRRRLLGGDHGAAEDLFRRAMADGDPGGAFELARLRWTSDKDVPGVVAAARRAAELGDYFTLGIMAQLVIGSDPAEGLRMAREAADLGGISASHTVRLSDWENTVRQQSLAVLADHAEATDGPGAGEALLLTAAEEGDLHVLAWLALRAWDSGDHAGAVTRYERATAGGYAPALVSLAHLRKATGDVAEAERLFRRAVDAGELSALYTLAHLWEEAGDPERAGRLSFHGLDPDGEPAQPWLPDGDRDFAALGADAAEGWLKVLRAD</sequence>
<gene>
    <name evidence="1" type="ORF">BN159_2206</name>
</gene>
<dbReference type="AlphaFoldDB" id="K4R0F9"/>
<keyword evidence="2" id="KW-1185">Reference proteome</keyword>
<proteinExistence type="predicted"/>